<dbReference type="Pfam" id="PF08318">
    <property type="entry name" value="COG4_m"/>
    <property type="match status" value="1"/>
</dbReference>
<feature type="region of interest" description="Disordered" evidence="9">
    <location>
        <begin position="357"/>
        <end position="397"/>
    </location>
</feature>
<evidence type="ECO:0000256" key="8">
    <source>
        <dbReference type="ARBA" id="ARBA00031340"/>
    </source>
</evidence>
<dbReference type="InterPro" id="IPR048684">
    <property type="entry name" value="COG4_C"/>
</dbReference>
<evidence type="ECO:0000256" key="5">
    <source>
        <dbReference type="ARBA" id="ARBA00022927"/>
    </source>
</evidence>
<dbReference type="Gene3D" id="1.20.58.1970">
    <property type="match status" value="1"/>
</dbReference>
<reference evidence="11 12" key="1">
    <citation type="journal article" date="2023" name="Nat. Commun.">
        <title>Origin of minicircular mitochondrial genomes in red algae.</title>
        <authorList>
            <person name="Lee Y."/>
            <person name="Cho C.H."/>
            <person name="Lee Y.M."/>
            <person name="Park S.I."/>
            <person name="Yang J.H."/>
            <person name="West J.A."/>
            <person name="Bhattacharya D."/>
            <person name="Yoon H.S."/>
        </authorList>
    </citation>
    <scope>NUCLEOTIDE SEQUENCE [LARGE SCALE GENOMIC DNA]</scope>
    <source>
        <strain evidence="11 12">CCMP1338</strain>
        <tissue evidence="11">Whole cell</tissue>
    </source>
</reference>
<dbReference type="Gene3D" id="1.10.287.1060">
    <property type="entry name" value="ESAT-6-like"/>
    <property type="match status" value="1"/>
</dbReference>
<comment type="caution">
    <text evidence="11">The sequence shown here is derived from an EMBL/GenBank/DDBJ whole genome shotgun (WGS) entry which is preliminary data.</text>
</comment>
<comment type="subcellular location">
    <subcellularLocation>
        <location evidence="1">Golgi apparatus membrane</location>
        <topology evidence="1">Peripheral membrane protein</topology>
    </subcellularLocation>
</comment>
<evidence type="ECO:0000256" key="3">
    <source>
        <dbReference type="ARBA" id="ARBA00020975"/>
    </source>
</evidence>
<dbReference type="Pfam" id="PF20663">
    <property type="entry name" value="COG4_N"/>
    <property type="match status" value="1"/>
</dbReference>
<dbReference type="GO" id="GO:0000139">
    <property type="term" value="C:Golgi membrane"/>
    <property type="evidence" value="ECO:0007669"/>
    <property type="project" value="UniProtKB-SubCell"/>
</dbReference>
<evidence type="ECO:0000256" key="7">
    <source>
        <dbReference type="ARBA" id="ARBA00023136"/>
    </source>
</evidence>
<keyword evidence="5" id="KW-0653">Protein transport</keyword>
<dbReference type="InterPro" id="IPR048680">
    <property type="entry name" value="COG4_N"/>
</dbReference>
<dbReference type="InterPro" id="IPR013167">
    <property type="entry name" value="COG4_M"/>
</dbReference>
<evidence type="ECO:0000256" key="4">
    <source>
        <dbReference type="ARBA" id="ARBA00022448"/>
    </source>
</evidence>
<protein>
    <recommendedName>
        <fullName evidence="3">Conserved oligomeric Golgi complex subunit 4</fullName>
    </recommendedName>
    <alternativeName>
        <fullName evidence="8">Component of oligomeric Golgi complex 4</fullName>
    </alternativeName>
</protein>
<dbReference type="EMBL" id="JAMWBK010000002">
    <property type="protein sequence ID" value="KAJ8907898.1"/>
    <property type="molecule type" value="Genomic_DNA"/>
</dbReference>
<dbReference type="GO" id="GO:0015031">
    <property type="term" value="P:protein transport"/>
    <property type="evidence" value="ECO:0007669"/>
    <property type="project" value="UniProtKB-KW"/>
</dbReference>
<keyword evidence="7" id="KW-0472">Membrane</keyword>
<evidence type="ECO:0000313" key="11">
    <source>
        <dbReference type="EMBL" id="KAJ8907898.1"/>
    </source>
</evidence>
<evidence type="ECO:0000313" key="12">
    <source>
        <dbReference type="Proteomes" id="UP001157974"/>
    </source>
</evidence>
<evidence type="ECO:0000256" key="6">
    <source>
        <dbReference type="ARBA" id="ARBA00023034"/>
    </source>
</evidence>
<proteinExistence type="inferred from homology"/>
<organism evidence="11 12">
    <name type="scientific">Rhodosorus marinus</name>
    <dbReference type="NCBI Taxonomy" id="101924"/>
    <lineage>
        <taxon>Eukaryota</taxon>
        <taxon>Rhodophyta</taxon>
        <taxon>Stylonematophyceae</taxon>
        <taxon>Stylonematales</taxon>
        <taxon>Stylonemataceae</taxon>
        <taxon>Rhodosorus</taxon>
    </lineage>
</organism>
<gene>
    <name evidence="11" type="ORF">NDN08_008001</name>
</gene>
<dbReference type="Proteomes" id="UP001157974">
    <property type="component" value="Unassembled WGS sequence"/>
</dbReference>
<dbReference type="SMART" id="SM00762">
    <property type="entry name" value="Cog4"/>
    <property type="match status" value="1"/>
</dbReference>
<dbReference type="PANTHER" id="PTHR24016:SF0">
    <property type="entry name" value="CONSERVED OLIGOMERIC GOLGI COMPLEX SUBUNIT 4"/>
    <property type="match status" value="1"/>
</dbReference>
<dbReference type="PANTHER" id="PTHR24016">
    <property type="entry name" value="CONSERVED OLIGOMERIC GOLGI COMPLEX SUBUNIT 4"/>
    <property type="match status" value="1"/>
</dbReference>
<feature type="domain" description="COG4 transport protein middle alpha-helical bundle" evidence="10">
    <location>
        <begin position="163"/>
        <end position="511"/>
    </location>
</feature>
<keyword evidence="12" id="KW-1185">Reference proteome</keyword>
<evidence type="ECO:0000256" key="2">
    <source>
        <dbReference type="ARBA" id="ARBA00009215"/>
    </source>
</evidence>
<dbReference type="InterPro" id="IPR048682">
    <property type="entry name" value="COG4"/>
</dbReference>
<evidence type="ECO:0000259" key="10">
    <source>
        <dbReference type="SMART" id="SM00762"/>
    </source>
</evidence>
<dbReference type="AlphaFoldDB" id="A0AAV8V376"/>
<comment type="similarity">
    <text evidence="2">Belongs to the COG4 family.</text>
</comment>
<keyword evidence="4" id="KW-0813">Transport</keyword>
<accession>A0AAV8V376</accession>
<keyword evidence="6" id="KW-0333">Golgi apparatus</keyword>
<evidence type="ECO:0000256" key="9">
    <source>
        <dbReference type="SAM" id="MobiDB-lite"/>
    </source>
</evidence>
<evidence type="ECO:0000256" key="1">
    <source>
        <dbReference type="ARBA" id="ARBA00004395"/>
    </source>
</evidence>
<sequence>MVAESVESRVVVLEDDQDVEAALSSTLQAERELEKELESMLMIVSESSRRRIEKFEDLAIKAHGIDKEAKELKDLVSGARRLSDKVSSRVRELDEHYRRCEEALMRVEDVIALRGCAEGVRAALAASDLVKASEHVARYLQFGERTKAELDSESGSFASVTHVKESIADLTVAIQRKADLAVEGDSLEEVLGVAKLFVLVGKSEEGLSRFCDFLKSAIHKESAEDVRLLLIETDAEEPTQDEPHVTCLTRLYESVASYFDEVEETTSQLFGSQGIISLAKHLQNQCDAEATRIISRYTQERRLDEMMGLISQRSADARVLDPILDEKAIISQRSMRYFDFLSGRVYAVLEQDAAYAPKQTTDATKQQEIETMLSPKSARTSTPKASIRTPSTPTSARPEISRLDAAELEFATFLQDCALRRSLEEITTRYISIEAYFMQENILKAIRIDDPPTQSSSGRTSTAVDDIFFVLQKCIRRAVSYANLLTLCAVINYVNLAIGVELLDFIKRRLKETEVALEKVSSGKGDRLNARLLVEPGSKHADDRQSRYGYAVALNNAYQSSEYSIRLRGEVEKKANQAFPNPRDHAQINAVLAQLSESSRVFAMTAEQGLDKLATAVTSRLSAATSAVADVSYLLGEAEYQDQERCERFMLVFLQTVENQAMSDLERFLIDSVWDGLIRRLAEWSAKTIELALMGTASGTSPKRLNALGALQLDRDIRSLSTFFATNSKRGTVRDIFARLSQVSMLVNFENPSEVYDLWGANAGGMTWRLTPTEVRKGLSLRIDFSVDAIKNLRL</sequence>
<dbReference type="Pfam" id="PF20662">
    <property type="entry name" value="COG4_C"/>
    <property type="match status" value="1"/>
</dbReference>
<feature type="compositionally biased region" description="Polar residues" evidence="9">
    <location>
        <begin position="377"/>
        <end position="395"/>
    </location>
</feature>
<name>A0AAV8V376_9RHOD</name>